<keyword evidence="1" id="KW-0732">Signal</keyword>
<feature type="chain" id="PRO_5040106419" evidence="1">
    <location>
        <begin position="32"/>
        <end position="123"/>
    </location>
</feature>
<reference evidence="2" key="1">
    <citation type="submission" date="2022-07" db="EMBL/GenBank/DDBJ databases">
        <authorList>
            <person name="Trinca V."/>
            <person name="Uliana J.V.C."/>
            <person name="Torres T.T."/>
            <person name="Ward R.J."/>
            <person name="Monesi N."/>
        </authorList>
    </citation>
    <scope>NUCLEOTIDE SEQUENCE</scope>
    <source>
        <strain evidence="2">HSMRA1968</strain>
        <tissue evidence="2">Whole embryos</tissue>
    </source>
</reference>
<evidence type="ECO:0000313" key="2">
    <source>
        <dbReference type="EMBL" id="KAJ6643855.1"/>
    </source>
</evidence>
<comment type="caution">
    <text evidence="2">The sequence shown here is derived from an EMBL/GenBank/DDBJ whole genome shotgun (WGS) entry which is preliminary data.</text>
</comment>
<feature type="signal peptide" evidence="1">
    <location>
        <begin position="1"/>
        <end position="31"/>
    </location>
</feature>
<dbReference type="OrthoDB" id="8093026at2759"/>
<dbReference type="Proteomes" id="UP001151699">
    <property type="component" value="Chromosome B"/>
</dbReference>
<protein>
    <submittedName>
        <fullName evidence="2">Uncharacterized protein</fullName>
    </submittedName>
</protein>
<evidence type="ECO:0000313" key="3">
    <source>
        <dbReference type="Proteomes" id="UP001151699"/>
    </source>
</evidence>
<keyword evidence="3" id="KW-1185">Reference proteome</keyword>
<dbReference type="EMBL" id="WJQU01000002">
    <property type="protein sequence ID" value="KAJ6643855.1"/>
    <property type="molecule type" value="Genomic_DNA"/>
</dbReference>
<organism evidence="2 3">
    <name type="scientific">Pseudolycoriella hygida</name>
    <dbReference type="NCBI Taxonomy" id="35572"/>
    <lineage>
        <taxon>Eukaryota</taxon>
        <taxon>Metazoa</taxon>
        <taxon>Ecdysozoa</taxon>
        <taxon>Arthropoda</taxon>
        <taxon>Hexapoda</taxon>
        <taxon>Insecta</taxon>
        <taxon>Pterygota</taxon>
        <taxon>Neoptera</taxon>
        <taxon>Endopterygota</taxon>
        <taxon>Diptera</taxon>
        <taxon>Nematocera</taxon>
        <taxon>Sciaroidea</taxon>
        <taxon>Sciaridae</taxon>
        <taxon>Pseudolycoriella</taxon>
    </lineage>
</organism>
<evidence type="ECO:0000256" key="1">
    <source>
        <dbReference type="SAM" id="SignalP"/>
    </source>
</evidence>
<accession>A0A9Q0S567</accession>
<sequence length="123" mass="13353">MQRRLRAKHKTMNLKIILSVVLLCCNFKSDAQTAALDLEMTITTALSSEEVGEAPDTTSARGIVSDIAAIKKVVQVIQTVGEKVIPAIVEKKSSNDPAIKPPRFKLLKALKPDAKEEQVATQA</sequence>
<name>A0A9Q0S567_9DIPT</name>
<dbReference type="AlphaFoldDB" id="A0A9Q0S567"/>
<gene>
    <name evidence="2" type="ORF">Bhyg_08820</name>
</gene>
<proteinExistence type="predicted"/>